<reference evidence="1" key="1">
    <citation type="submission" date="2021-06" db="EMBL/GenBank/DDBJ databases">
        <authorList>
            <person name="Kallberg Y."/>
            <person name="Tangrot J."/>
            <person name="Rosling A."/>
        </authorList>
    </citation>
    <scope>NUCLEOTIDE SEQUENCE</scope>
    <source>
        <strain evidence="1">MA453B</strain>
    </source>
</reference>
<evidence type="ECO:0000313" key="1">
    <source>
        <dbReference type="EMBL" id="CAG8699553.1"/>
    </source>
</evidence>
<dbReference type="AlphaFoldDB" id="A0A9N9HPG9"/>
<evidence type="ECO:0000313" key="2">
    <source>
        <dbReference type="Proteomes" id="UP000789405"/>
    </source>
</evidence>
<name>A0A9N9HPG9_9GLOM</name>
<dbReference type="EMBL" id="CAJVPY010008696">
    <property type="protein sequence ID" value="CAG8699553.1"/>
    <property type="molecule type" value="Genomic_DNA"/>
</dbReference>
<proteinExistence type="predicted"/>
<keyword evidence="2" id="KW-1185">Reference proteome</keyword>
<accession>A0A9N9HPG9</accession>
<sequence length="298" mass="34396">MFDLEQSLYEYALVSAEFENDLWKEFSVEDIPILQEISNEKTAINKSSYTENTYNSWGIRYVCCQCYEKNGGYLHVHMGTGKADPGCTATYLGDTKTTLLYFAKLIEMVAYSENDITKKNLLQVLIPCMENFNLDSFSASSSKLPSLFNPKKYEELGKSLALEVLKSRTSLAPYKSILESPDSLQQYYEAIPKCLTSLFDSLFHTLLFQKYEIVKQKQKECKSIITEFDKSDNIDFKEKIFRARNLYDDTWDTAHATLHMTQIFRWLIVEYPMEFTMDEINVALKEVVGRGCKTPPPN</sequence>
<protein>
    <submittedName>
        <fullName evidence="1">15762_t:CDS:1</fullName>
    </submittedName>
</protein>
<dbReference type="OrthoDB" id="2442217at2759"/>
<dbReference type="Proteomes" id="UP000789405">
    <property type="component" value="Unassembled WGS sequence"/>
</dbReference>
<gene>
    <name evidence="1" type="ORF">DERYTH_LOCUS12901</name>
</gene>
<comment type="caution">
    <text evidence="1">The sequence shown here is derived from an EMBL/GenBank/DDBJ whole genome shotgun (WGS) entry which is preliminary data.</text>
</comment>
<organism evidence="1 2">
    <name type="scientific">Dentiscutata erythropus</name>
    <dbReference type="NCBI Taxonomy" id="1348616"/>
    <lineage>
        <taxon>Eukaryota</taxon>
        <taxon>Fungi</taxon>
        <taxon>Fungi incertae sedis</taxon>
        <taxon>Mucoromycota</taxon>
        <taxon>Glomeromycotina</taxon>
        <taxon>Glomeromycetes</taxon>
        <taxon>Diversisporales</taxon>
        <taxon>Gigasporaceae</taxon>
        <taxon>Dentiscutata</taxon>
    </lineage>
</organism>
<feature type="non-terminal residue" evidence="1">
    <location>
        <position position="1"/>
    </location>
</feature>